<dbReference type="PANTHER" id="PTHR43257">
    <property type="entry name" value="PYRUVATE DEHYDROGENASE E1 COMPONENT BETA SUBUNIT"/>
    <property type="match status" value="1"/>
</dbReference>
<dbReference type="AlphaFoldDB" id="A0A328C9E8"/>
<comment type="cofactor">
    <cofactor evidence="1">
        <name>thiamine diphosphate</name>
        <dbReference type="ChEBI" id="CHEBI:58937"/>
    </cofactor>
</comment>
<dbReference type="Pfam" id="PF02779">
    <property type="entry name" value="Transket_pyr"/>
    <property type="match status" value="1"/>
</dbReference>
<dbReference type="Gene3D" id="3.40.50.920">
    <property type="match status" value="1"/>
</dbReference>
<dbReference type="Proteomes" id="UP000249169">
    <property type="component" value="Unassembled WGS sequence"/>
</dbReference>
<comment type="caution">
    <text evidence="5">The sequence shown here is derived from an EMBL/GenBank/DDBJ whole genome shotgun (WGS) entry which is preliminary data.</text>
</comment>
<dbReference type="RefSeq" id="WP_111727904.1">
    <property type="nucleotide sequence ID" value="NZ_QHKO01000001.1"/>
</dbReference>
<dbReference type="InterPro" id="IPR009014">
    <property type="entry name" value="Transketo_C/PFOR_II"/>
</dbReference>
<dbReference type="InterPro" id="IPR029061">
    <property type="entry name" value="THDP-binding"/>
</dbReference>
<keyword evidence="3" id="KW-0786">Thiamine pyrophosphate</keyword>
<dbReference type="SUPFAM" id="SSF52922">
    <property type="entry name" value="TK C-terminal domain-like"/>
    <property type="match status" value="1"/>
</dbReference>
<dbReference type="InterPro" id="IPR005475">
    <property type="entry name" value="Transketolase-like_Pyr-bd"/>
</dbReference>
<dbReference type="EMBL" id="QHKO01000001">
    <property type="protein sequence ID" value="RAL24732.1"/>
    <property type="molecule type" value="Genomic_DNA"/>
</dbReference>
<reference evidence="5 6" key="1">
    <citation type="submission" date="2018-05" db="EMBL/GenBank/DDBJ databases">
        <title>Lujinxingia marina gen. nov. sp. nov., a new facultative anaerobic member of the class Deltaproteobacteria, and proposal of Lujinxingaceae fam. nov.</title>
        <authorList>
            <person name="Li C.-M."/>
        </authorList>
    </citation>
    <scope>NUCLEOTIDE SEQUENCE [LARGE SCALE GENOMIC DNA]</scope>
    <source>
        <strain evidence="5 6">B210</strain>
    </source>
</reference>
<dbReference type="GO" id="GO:0016491">
    <property type="term" value="F:oxidoreductase activity"/>
    <property type="evidence" value="ECO:0007669"/>
    <property type="project" value="UniProtKB-KW"/>
</dbReference>
<dbReference type="SUPFAM" id="SSF52518">
    <property type="entry name" value="Thiamin diphosphate-binding fold (THDP-binding)"/>
    <property type="match status" value="1"/>
</dbReference>
<protein>
    <submittedName>
        <fullName evidence="5">Pyruvate dehydrogenase complex E1 component subunit beta</fullName>
    </submittedName>
</protein>
<dbReference type="OrthoDB" id="9780894at2"/>
<dbReference type="SMART" id="SM00861">
    <property type="entry name" value="Transket_pyr"/>
    <property type="match status" value="1"/>
</dbReference>
<proteinExistence type="predicted"/>
<feature type="domain" description="Transketolase-like pyrimidine-binding" evidence="4">
    <location>
        <begin position="4"/>
        <end position="179"/>
    </location>
</feature>
<dbReference type="FunFam" id="3.40.50.920:FF:000001">
    <property type="entry name" value="Pyruvate dehydrogenase E1 beta subunit"/>
    <property type="match status" value="1"/>
</dbReference>
<evidence type="ECO:0000313" key="5">
    <source>
        <dbReference type="EMBL" id="RAL24732.1"/>
    </source>
</evidence>
<dbReference type="FunFam" id="3.40.50.970:FF:000001">
    <property type="entry name" value="Pyruvate dehydrogenase E1 beta subunit"/>
    <property type="match status" value="1"/>
</dbReference>
<keyword evidence="5" id="KW-0670">Pyruvate</keyword>
<dbReference type="CDD" id="cd07036">
    <property type="entry name" value="TPP_PYR_E1-PDHc-beta_like"/>
    <property type="match status" value="1"/>
</dbReference>
<evidence type="ECO:0000313" key="6">
    <source>
        <dbReference type="Proteomes" id="UP000249169"/>
    </source>
</evidence>
<accession>A0A328C9E8</accession>
<evidence type="ECO:0000256" key="1">
    <source>
        <dbReference type="ARBA" id="ARBA00001964"/>
    </source>
</evidence>
<keyword evidence="2" id="KW-0560">Oxidoreductase</keyword>
<dbReference type="PANTHER" id="PTHR43257:SF2">
    <property type="entry name" value="PYRUVATE DEHYDROGENASE E1 COMPONENT SUBUNIT BETA"/>
    <property type="match status" value="1"/>
</dbReference>
<name>A0A328C9E8_9DELT</name>
<evidence type="ECO:0000256" key="2">
    <source>
        <dbReference type="ARBA" id="ARBA00023002"/>
    </source>
</evidence>
<gene>
    <name evidence="5" type="ORF">DL240_00545</name>
</gene>
<organism evidence="5 6">
    <name type="scientific">Lujinxingia litoralis</name>
    <dbReference type="NCBI Taxonomy" id="2211119"/>
    <lineage>
        <taxon>Bacteria</taxon>
        <taxon>Deltaproteobacteria</taxon>
        <taxon>Bradymonadales</taxon>
        <taxon>Lujinxingiaceae</taxon>
        <taxon>Lujinxingia</taxon>
    </lineage>
</organism>
<evidence type="ECO:0000259" key="4">
    <source>
        <dbReference type="SMART" id="SM00861"/>
    </source>
</evidence>
<sequence>MREIAYRDALNEALAEEMERDESVFLMGEEVANYNGAYKVSKGLLDKFGPKRVVDTPIVELGFAGIGVGAAMGGLKPIIEMMTFNFAILALDQIVNHAAKLRYMSDGQLSCPLVLRGAGGAGGSLASQHSQSLEQQYAHIPGLKVMMPATPHDAKGMLKTAIRDPDPVIFIESEVLYGMNGEVPEEEYLIPMGKGDIKRSGADCTIVTWSRAVHWCLQAAELAAAEGIDVEVVDLRTVRPFDKEIIAESVKKTNRVIVVEEAWPMASVGASVAEWIGRELFDWLDAPVGRVHQRDIPMPYAYNLEPLSLPSAEKIAEAVKKACYR</sequence>
<evidence type="ECO:0000256" key="3">
    <source>
        <dbReference type="ARBA" id="ARBA00023052"/>
    </source>
</evidence>
<dbReference type="InterPro" id="IPR033248">
    <property type="entry name" value="Transketolase_C"/>
</dbReference>
<dbReference type="NCBIfam" id="NF006667">
    <property type="entry name" value="PRK09212.1"/>
    <property type="match status" value="1"/>
</dbReference>
<dbReference type="NCBIfam" id="NF008854">
    <property type="entry name" value="PRK11892.1"/>
    <property type="match status" value="1"/>
</dbReference>
<dbReference type="Pfam" id="PF02780">
    <property type="entry name" value="Transketolase_C"/>
    <property type="match status" value="1"/>
</dbReference>
<dbReference type="Gene3D" id="3.40.50.970">
    <property type="match status" value="1"/>
</dbReference>
<keyword evidence="6" id="KW-1185">Reference proteome</keyword>